<proteinExistence type="predicted"/>
<protein>
    <recommendedName>
        <fullName evidence="3">Outer membrane protein beta-barrel domain-containing protein</fullName>
    </recommendedName>
</protein>
<gene>
    <name evidence="1" type="ORF">SAMN05444281_2518</name>
</gene>
<keyword evidence="2" id="KW-1185">Reference proteome</keyword>
<evidence type="ECO:0008006" key="3">
    <source>
        <dbReference type="Google" id="ProtNLM"/>
    </source>
</evidence>
<evidence type="ECO:0000313" key="2">
    <source>
        <dbReference type="Proteomes" id="UP000184109"/>
    </source>
</evidence>
<dbReference type="Proteomes" id="UP000184109">
    <property type="component" value="Unassembled WGS sequence"/>
</dbReference>
<sequence>MKLFVFVLFFMMTINNYSQKKTNLSIYIDPKMLIYGPYMNDKKGALDILSRFYISKNKNEYGLELEYFNRIHYLASGLFYSRQILKIKKTYIYTGGNIGFIFRTSKYNTKTPSFSINCRIKYKLTNKLSISLLANYKHRSDLVKLYNNKKILYFNGYIGLNYLIHS</sequence>
<dbReference type="RefSeq" id="WP_143155303.1">
    <property type="nucleotide sequence ID" value="NZ_BMEN01000005.1"/>
</dbReference>
<dbReference type="AlphaFoldDB" id="A0A1M5WPF2"/>
<organism evidence="1 2">
    <name type="scientific">Wenyingzhuangia marina</name>
    <dbReference type="NCBI Taxonomy" id="1195760"/>
    <lineage>
        <taxon>Bacteria</taxon>
        <taxon>Pseudomonadati</taxon>
        <taxon>Bacteroidota</taxon>
        <taxon>Flavobacteriia</taxon>
        <taxon>Flavobacteriales</taxon>
        <taxon>Flavobacteriaceae</taxon>
        <taxon>Wenyingzhuangia</taxon>
    </lineage>
</organism>
<reference evidence="2" key="1">
    <citation type="submission" date="2016-11" db="EMBL/GenBank/DDBJ databases">
        <authorList>
            <person name="Varghese N."/>
            <person name="Submissions S."/>
        </authorList>
    </citation>
    <scope>NUCLEOTIDE SEQUENCE [LARGE SCALE GENOMIC DNA]</scope>
    <source>
        <strain evidence="2">DSM 100572</strain>
    </source>
</reference>
<evidence type="ECO:0000313" key="1">
    <source>
        <dbReference type="EMBL" id="SHH88893.1"/>
    </source>
</evidence>
<accession>A0A1M5WPF2</accession>
<dbReference type="STRING" id="1195760.SAMN05444281_2518"/>
<name>A0A1M5WPF2_9FLAO</name>
<dbReference type="EMBL" id="FQXQ01000006">
    <property type="protein sequence ID" value="SHH88893.1"/>
    <property type="molecule type" value="Genomic_DNA"/>
</dbReference>